<evidence type="ECO:0000313" key="11">
    <source>
        <dbReference type="EMBL" id="AZF83045.1"/>
    </source>
</evidence>
<evidence type="ECO:0000313" key="10">
    <source>
        <dbReference type="EMBL" id="AZF80438.1"/>
    </source>
</evidence>
<evidence type="ECO:0000313" key="2">
    <source>
        <dbReference type="EMBL" id="AKA72851.1"/>
    </source>
</evidence>
<dbReference type="GeneID" id="44128365"/>
<dbReference type="OrthoDB" id="135517at2157"/>
<dbReference type="Proteomes" id="UP000269431">
    <property type="component" value="Chromosome"/>
</dbReference>
<dbReference type="Proteomes" id="UP000273194">
    <property type="component" value="Chromosome"/>
</dbReference>
<dbReference type="EMBL" id="CP033240">
    <property type="protein sequence ID" value="AZF80438.1"/>
    <property type="molecule type" value="Genomic_DNA"/>
</dbReference>
<dbReference type="SMART" id="SM00450">
    <property type="entry name" value="RHOD"/>
    <property type="match status" value="1"/>
</dbReference>
<dbReference type="CDD" id="cd00158">
    <property type="entry name" value="RHOD"/>
    <property type="match status" value="1"/>
</dbReference>
<dbReference type="EMBL" id="CP033241">
    <property type="protein sequence ID" value="AZF83045.1"/>
    <property type="molecule type" value="Genomic_DNA"/>
</dbReference>
<dbReference type="EMBL" id="CP033235">
    <property type="protein sequence ID" value="AZF67361.1"/>
    <property type="molecule type" value="Genomic_DNA"/>
</dbReference>
<dbReference type="Proteomes" id="UP000594632">
    <property type="component" value="Chromosome"/>
</dbReference>
<dbReference type="Proteomes" id="UP000275843">
    <property type="component" value="Chromosome"/>
</dbReference>
<dbReference type="EMBL" id="CP011055">
    <property type="protein sequence ID" value="AKA72851.1"/>
    <property type="molecule type" value="Genomic_DNA"/>
</dbReference>
<dbReference type="Proteomes" id="UP000273443">
    <property type="component" value="Chromosome"/>
</dbReference>
<evidence type="ECO:0000313" key="12">
    <source>
        <dbReference type="EMBL" id="QPG49848.1"/>
    </source>
</evidence>
<evidence type="ECO:0000313" key="4">
    <source>
        <dbReference type="EMBL" id="AKA78243.1"/>
    </source>
</evidence>
<dbReference type="PROSITE" id="PS50206">
    <property type="entry name" value="RHODANESE_3"/>
    <property type="match status" value="1"/>
</dbReference>
<dbReference type="GeneID" id="1452674"/>
<evidence type="ECO:0000313" key="7">
    <source>
        <dbReference type="EMBL" id="AZF72601.1"/>
    </source>
</evidence>
<evidence type="ECO:0000313" key="6">
    <source>
        <dbReference type="EMBL" id="AZF69981.1"/>
    </source>
</evidence>
<evidence type="ECO:0000313" key="19">
    <source>
        <dbReference type="Proteomes" id="UP000269431"/>
    </source>
</evidence>
<dbReference type="EMBL" id="LT549890">
    <property type="protein sequence ID" value="SAI86316.1"/>
    <property type="molecule type" value="Genomic_DNA"/>
</dbReference>
<dbReference type="Gene3D" id="3.40.250.10">
    <property type="entry name" value="Rhodanese-like domain"/>
    <property type="match status" value="1"/>
</dbReference>
<evidence type="ECO:0000259" key="1">
    <source>
        <dbReference type="PROSITE" id="PS50206"/>
    </source>
</evidence>
<evidence type="ECO:0000313" key="17">
    <source>
        <dbReference type="Proteomes" id="UP000076770"/>
    </source>
</evidence>
<evidence type="ECO:0000313" key="25">
    <source>
        <dbReference type="Proteomes" id="UP000594632"/>
    </source>
</evidence>
<dbReference type="EMBL" id="CP033237">
    <property type="protein sequence ID" value="AZF72601.1"/>
    <property type="molecule type" value="Genomic_DNA"/>
</dbReference>
<reference evidence="12 25" key="6">
    <citation type="journal article" date="2020" name="Nat. Commun.">
        <title>The structures of two archaeal type IV pili illuminate evolutionary relationships.</title>
        <authorList>
            <person name="Wang F."/>
            <person name="Baquero D.P."/>
            <person name="Su Z."/>
            <person name="Beltran L.C."/>
            <person name="Prangishvili D."/>
            <person name="Krupovic M."/>
            <person name="Egelman E.H."/>
        </authorList>
    </citation>
    <scope>NUCLEOTIDE SEQUENCE [LARGE SCALE GENOMIC DNA]</scope>
    <source>
        <strain evidence="12 25">POZ149</strain>
    </source>
</reference>
<evidence type="ECO:0000313" key="13">
    <source>
        <dbReference type="EMBL" id="SAI86316.1"/>
    </source>
</evidence>
<reference evidence="14 15" key="1">
    <citation type="journal article" date="2015" name="Genome Announc.">
        <title>Complete Genome Sequence of Sulfolobus solfataricus Strain 98/2 and Evolved Derivatives.</title>
        <authorList>
            <person name="McCarthy S."/>
            <person name="Gradnigo J."/>
            <person name="Johnson T."/>
            <person name="Payne S."/>
            <person name="Lipzen A."/>
            <person name="Martin J."/>
            <person name="Schackwitz W."/>
            <person name="Moriyama E."/>
            <person name="Blum P."/>
        </authorList>
    </citation>
    <scope>NUCLEOTIDE SEQUENCE [LARGE SCALE GENOMIC DNA]</scope>
    <source>
        <strain evidence="14">98/2 SULC</strain>
        <strain evidence="2">SARC-B</strain>
        <strain evidence="3">SARC-C</strain>
        <strain evidence="4 16">SULA</strain>
        <strain evidence="15">SULB</strain>
    </source>
</reference>
<evidence type="ECO:0000313" key="20">
    <source>
        <dbReference type="Proteomes" id="UP000273194"/>
    </source>
</evidence>
<dbReference type="EMBL" id="CP033238">
    <property type="protein sequence ID" value="AZF75222.1"/>
    <property type="molecule type" value="Genomic_DNA"/>
</dbReference>
<dbReference type="Proteomes" id="UP000076770">
    <property type="component" value="Chromosome i"/>
</dbReference>
<reference evidence="17" key="3">
    <citation type="submission" date="2016-04" db="EMBL/GenBank/DDBJ databases">
        <authorList>
            <person name="Shah S.A."/>
            <person name="Garrett R.A."/>
        </authorList>
    </citation>
    <scope>NUCLEOTIDE SEQUENCE [LARGE SCALE GENOMIC DNA]</scope>
    <source>
        <strain evidence="17">ATCC 35091 / DSM 1616 / JCM 8930 / NBRC 15331 / P1</strain>
    </source>
</reference>
<evidence type="ECO:0000313" key="23">
    <source>
        <dbReference type="Proteomes" id="UP000278715"/>
    </source>
</evidence>
<evidence type="ECO:0000313" key="22">
    <source>
        <dbReference type="Proteomes" id="UP000275843"/>
    </source>
</evidence>
<dbReference type="Proteomes" id="UP000278715">
    <property type="component" value="Chromosome"/>
</dbReference>
<dbReference type="EMBL" id="CP011056">
    <property type="protein sequence ID" value="AKA75549.1"/>
    <property type="molecule type" value="Genomic_DNA"/>
</dbReference>
<dbReference type="PATRIC" id="fig|2287.6.peg.454"/>
<organism evidence="2 15">
    <name type="scientific">Saccharolobus solfataricus</name>
    <name type="common">Sulfolobus solfataricus</name>
    <dbReference type="NCBI Taxonomy" id="2287"/>
    <lineage>
        <taxon>Archaea</taxon>
        <taxon>Thermoproteota</taxon>
        <taxon>Thermoprotei</taxon>
        <taxon>Sulfolobales</taxon>
        <taxon>Sulfolobaceae</taxon>
        <taxon>Saccharolobus</taxon>
    </lineage>
</organism>
<evidence type="ECO:0000313" key="9">
    <source>
        <dbReference type="EMBL" id="AZF77831.1"/>
    </source>
</evidence>
<dbReference type="KEGG" id="ssof:SULC_0439"/>
<dbReference type="EMBL" id="CP033239">
    <property type="protein sequence ID" value="AZF77831.1"/>
    <property type="molecule type" value="Genomic_DNA"/>
</dbReference>
<dbReference type="Proteomes" id="UP000282269">
    <property type="component" value="Chromosome"/>
</dbReference>
<dbReference type="EMBL" id="CP011057">
    <property type="protein sequence ID" value="AKA78243.1"/>
    <property type="molecule type" value="Genomic_DNA"/>
</dbReference>
<sequence length="140" mass="16309">MMLITERRSPFYPNIQNVPPSVIRKLVKNKAITLIDVRQPWEYEDHHIPGSILLPLDYFKELFPLVLSKNNLVKNGVAIICEHANRSTWLVYTEPSLFKEVKVYNMLGGIELWMIMGYEIEKGMDDNGTLWYKLLTKNLG</sequence>
<dbReference type="InterPro" id="IPR036873">
    <property type="entry name" value="Rhodanese-like_dom_sf"/>
</dbReference>
<evidence type="ECO:0000313" key="21">
    <source>
        <dbReference type="Proteomes" id="UP000273443"/>
    </source>
</evidence>
<dbReference type="Proteomes" id="UP000033085">
    <property type="component" value="Chromosome"/>
</dbReference>
<reference evidence="18 19" key="4">
    <citation type="journal article" date="2018" name="Proc. Natl. Acad. Sci. U.S.A.">
        <title>Nonmutational mechanism of inheritance in the Archaeon Sulfolobus solfataricus.</title>
        <authorList>
            <person name="Payne S."/>
            <person name="McCarthy S."/>
            <person name="Johnson T."/>
            <person name="North E."/>
            <person name="Blum P."/>
        </authorList>
    </citation>
    <scope>NUCLEOTIDE SEQUENCE [LARGE SCALE GENOMIC DNA]</scope>
    <source>
        <strain evidence="6 18">SARC-H</strain>
        <strain evidence="7 22">SARC-I</strain>
        <strain evidence="9 23">SARC-N</strain>
        <strain evidence="10 24">SARC-O</strain>
        <strain evidence="11 19">SUL120</strain>
        <strain evidence="5 20">SULG</strain>
        <strain evidence="8 21">SULM</strain>
    </source>
</reference>
<evidence type="ECO:0000313" key="16">
    <source>
        <dbReference type="Proteomes" id="UP000033106"/>
    </source>
</evidence>
<evidence type="ECO:0000313" key="8">
    <source>
        <dbReference type="EMBL" id="AZF75222.1"/>
    </source>
</evidence>
<protein>
    <submittedName>
        <fullName evidence="13">Rhodanese domain-containing protein</fullName>
    </submittedName>
    <submittedName>
        <fullName evidence="2">Rhodanese-like domain-containing protein</fullName>
    </submittedName>
</protein>
<dbReference type="EMBL" id="CP033236">
    <property type="protein sequence ID" value="AZF69981.1"/>
    <property type="molecule type" value="Genomic_DNA"/>
</dbReference>
<dbReference type="AlphaFoldDB" id="A0A0E3GSX9"/>
<proteinExistence type="predicted"/>
<evidence type="ECO:0000313" key="15">
    <source>
        <dbReference type="Proteomes" id="UP000033085"/>
    </source>
</evidence>
<dbReference type="SUPFAM" id="SSF52821">
    <property type="entry name" value="Rhodanese/Cell cycle control phosphatase"/>
    <property type="match status" value="1"/>
</dbReference>
<reference evidence="13" key="2">
    <citation type="submission" date="2016-04" db="EMBL/GenBank/DDBJ databases">
        <authorList>
            <person name="Evans L.H."/>
            <person name="Alamgir A."/>
            <person name="Owens N."/>
            <person name="Weber N.D."/>
            <person name="Virtaneva K."/>
            <person name="Barbian K."/>
            <person name="Babar A."/>
            <person name="Rosenke K."/>
        </authorList>
    </citation>
    <scope>NUCLEOTIDE SEQUENCE</scope>
    <source>
        <strain evidence="13">P1</strain>
    </source>
</reference>
<reference evidence="2" key="5">
    <citation type="submission" date="2018-10" db="EMBL/GenBank/DDBJ databases">
        <authorList>
            <person name="McCarthy S."/>
            <person name="Gradnigo J."/>
            <person name="Johnson T."/>
            <person name="Payne S."/>
            <person name="Lipzen A."/>
            <person name="Schackwitz W."/>
            <person name="Martin J."/>
            <person name="Moriyama E."/>
            <person name="Blum P."/>
        </authorList>
    </citation>
    <scope>NUCLEOTIDE SEQUENCE</scope>
    <source>
        <strain evidence="2">SARC-B</strain>
        <strain evidence="3">SARC-C</strain>
        <strain evidence="4">SULA</strain>
    </source>
</reference>
<accession>A0A0E3GSX9</accession>
<evidence type="ECO:0000313" key="5">
    <source>
        <dbReference type="EMBL" id="AZF67361.1"/>
    </source>
</evidence>
<name>A0A0E3GSX9_SACSO</name>
<evidence type="ECO:0000313" key="18">
    <source>
        <dbReference type="Proteomes" id="UP000267993"/>
    </source>
</evidence>
<dbReference type="KEGG" id="ssol:SULB_0441"/>
<evidence type="ECO:0000313" key="24">
    <source>
        <dbReference type="Proteomes" id="UP000282269"/>
    </source>
</evidence>
<dbReference type="Proteomes" id="UP000267993">
    <property type="component" value="Chromosome"/>
</dbReference>
<dbReference type="RefSeq" id="WP_009988539.1">
    <property type="nucleotide sequence ID" value="NZ_CP011055.2"/>
</dbReference>
<dbReference type="Proteomes" id="UP000033106">
    <property type="component" value="Chromosome"/>
</dbReference>
<dbReference type="InterPro" id="IPR001763">
    <property type="entry name" value="Rhodanese-like_dom"/>
</dbReference>
<dbReference type="Proteomes" id="UP000033057">
    <property type="component" value="Chromosome"/>
</dbReference>
<dbReference type="OMA" id="RTTWLIN"/>
<gene>
    <name evidence="12" type="ORF">HFC64_08515</name>
    <name evidence="13" type="ORF">SSOP1_2762</name>
    <name evidence="4" type="ORF">SULA_0439</name>
    <name evidence="2" type="ORF">SULB_0441</name>
    <name evidence="3" type="ORF">SULC_0439</name>
    <name evidence="5" type="ORF">SULG_02240</name>
    <name evidence="6" type="ORF">SULH_02240</name>
    <name evidence="7" type="ORF">SULI_02240</name>
    <name evidence="8" type="ORF">SULM_02240</name>
    <name evidence="9" type="ORF">SULN_02240</name>
    <name evidence="10" type="ORF">SULO_02250</name>
    <name evidence="11" type="ORF">SULZ_02250</name>
</gene>
<dbReference type="KEGG" id="ssoa:SULA_0439"/>
<feature type="domain" description="Rhodanese" evidence="1">
    <location>
        <begin position="28"/>
        <end position="122"/>
    </location>
</feature>
<evidence type="ECO:0000313" key="3">
    <source>
        <dbReference type="EMBL" id="AKA75549.1"/>
    </source>
</evidence>
<dbReference type="Pfam" id="PF00581">
    <property type="entry name" value="Rhodanese"/>
    <property type="match status" value="1"/>
</dbReference>
<dbReference type="EMBL" id="CP050869">
    <property type="protein sequence ID" value="QPG49848.1"/>
    <property type="molecule type" value="Genomic_DNA"/>
</dbReference>
<evidence type="ECO:0000313" key="14">
    <source>
        <dbReference type="Proteomes" id="UP000033057"/>
    </source>
</evidence>